<gene>
    <name evidence="2" type="ORF">QYB95_08380</name>
</gene>
<proteinExistence type="predicted"/>
<evidence type="ECO:0000256" key="1">
    <source>
        <dbReference type="SAM" id="Coils"/>
    </source>
</evidence>
<accession>A0ABT8GQ47</accession>
<evidence type="ECO:0000313" key="3">
    <source>
        <dbReference type="Proteomes" id="UP001172743"/>
    </source>
</evidence>
<evidence type="ECO:0000313" key="2">
    <source>
        <dbReference type="EMBL" id="MDN4493550.1"/>
    </source>
</evidence>
<keyword evidence="1" id="KW-0175">Coiled coil</keyword>
<organism evidence="2 3">
    <name type="scientific">Ureibacillus aquaedulcis</name>
    <dbReference type="NCBI Taxonomy" id="3058421"/>
    <lineage>
        <taxon>Bacteria</taxon>
        <taxon>Bacillati</taxon>
        <taxon>Bacillota</taxon>
        <taxon>Bacilli</taxon>
        <taxon>Bacillales</taxon>
        <taxon>Caryophanaceae</taxon>
        <taxon>Ureibacillus</taxon>
    </lineage>
</organism>
<dbReference type="Proteomes" id="UP001172743">
    <property type="component" value="Unassembled WGS sequence"/>
</dbReference>
<dbReference type="EMBL" id="JAUHTQ010000004">
    <property type="protein sequence ID" value="MDN4493550.1"/>
    <property type="molecule type" value="Genomic_DNA"/>
</dbReference>
<dbReference type="RefSeq" id="WP_301137869.1">
    <property type="nucleotide sequence ID" value="NZ_JAUHTQ010000004.1"/>
</dbReference>
<reference evidence="2" key="1">
    <citation type="submission" date="2023-07" db="EMBL/GenBank/DDBJ databases">
        <title>Ureibacillus sp. isolated from freshwater well.</title>
        <authorList>
            <person name="Kirdat K."/>
            <person name="Bhatt A."/>
            <person name="Teware R."/>
            <person name="Bhavsar Y."/>
            <person name="Yadav A."/>
        </authorList>
    </citation>
    <scope>NUCLEOTIDE SEQUENCE</scope>
    <source>
        <strain evidence="2">BA0131</strain>
    </source>
</reference>
<feature type="coiled-coil region" evidence="1">
    <location>
        <begin position="132"/>
        <end position="182"/>
    </location>
</feature>
<comment type="caution">
    <text evidence="2">The sequence shown here is derived from an EMBL/GenBank/DDBJ whole genome shotgun (WGS) entry which is preliminary data.</text>
</comment>
<keyword evidence="3" id="KW-1185">Reference proteome</keyword>
<protein>
    <submittedName>
        <fullName evidence="2">Uncharacterized protein</fullName>
    </submittedName>
</protein>
<sequence length="313" mass="37499">MAIYINKEHPGVFCNNQPIPEPNQVEYRRDYLSEVINQQMIENRKLQQSFVHMQLSQNDWNQHQAIQYKKLNKRFNELRVLQEQQEAMEHRVIDWLEKIEDQNSILQQTINYDQRIQNELLQQVNQIDHRLNDELLQQVIQIDKRIQNELQQQVNQIYQRIQNELMQQVNQIDQRIQNELQQQITHLSQTQSDMSQQLNVVGEEQKEFVKIIADFTLYNEGIITRLEQMTKANGKMEVQMAGQSDFNLQIADQLRSIEETQKDALSRKDNHEGLMEKIMLQLDHLRSIVFERTNFLEEKVEKIIQNSAEYSQK</sequence>
<name>A0ABT8GQ47_9BACL</name>